<evidence type="ECO:0000256" key="6">
    <source>
        <dbReference type="ARBA" id="ARBA00023125"/>
    </source>
</evidence>
<reference evidence="9 10" key="1">
    <citation type="journal article" date="2007" name="Int. J. Syst. Evol. Microbiol.">
        <title>Paenibacillus ginsengarvi sp. nov., isolated from soil from ginseng cultivation.</title>
        <authorList>
            <person name="Yoon M.H."/>
            <person name="Ten L.N."/>
            <person name="Im W.T."/>
        </authorList>
    </citation>
    <scope>NUCLEOTIDE SEQUENCE [LARGE SCALE GENOMIC DNA]</scope>
    <source>
        <strain evidence="9 10">KCTC 13059</strain>
    </source>
</reference>
<keyword evidence="5" id="KW-0190">Covalent protein-DNA linkage</keyword>
<dbReference type="AlphaFoldDB" id="A0A3B0C2Z4"/>
<evidence type="ECO:0000256" key="4">
    <source>
        <dbReference type="ARBA" id="ARBA00022801"/>
    </source>
</evidence>
<dbReference type="GO" id="GO:0003697">
    <property type="term" value="F:single-stranded DNA binding"/>
    <property type="evidence" value="ECO:0007669"/>
    <property type="project" value="InterPro"/>
</dbReference>
<keyword evidence="6" id="KW-0238">DNA-binding</keyword>
<dbReference type="EMBL" id="RBAH01000017">
    <property type="protein sequence ID" value="RKN79021.1"/>
    <property type="molecule type" value="Genomic_DNA"/>
</dbReference>
<comment type="caution">
    <text evidence="9">The sequence shown here is derived from an EMBL/GenBank/DDBJ whole genome shotgun (WGS) entry which is preliminary data.</text>
</comment>
<evidence type="ECO:0000256" key="5">
    <source>
        <dbReference type="ARBA" id="ARBA00023124"/>
    </source>
</evidence>
<proteinExistence type="inferred from homology"/>
<keyword evidence="10" id="KW-1185">Reference proteome</keyword>
<dbReference type="Gene3D" id="3.90.1680.10">
    <property type="entry name" value="SOS response associated peptidase-like"/>
    <property type="match status" value="1"/>
</dbReference>
<organism evidence="9 10">
    <name type="scientific">Paenibacillus ginsengarvi</name>
    <dbReference type="NCBI Taxonomy" id="400777"/>
    <lineage>
        <taxon>Bacteria</taxon>
        <taxon>Bacillati</taxon>
        <taxon>Bacillota</taxon>
        <taxon>Bacilli</taxon>
        <taxon>Bacillales</taxon>
        <taxon>Paenibacillaceae</taxon>
        <taxon>Paenibacillus</taxon>
    </lineage>
</organism>
<keyword evidence="7" id="KW-0456">Lyase</keyword>
<accession>A0A3B0C2Z4</accession>
<gene>
    <name evidence="9" type="ORF">D7M11_21870</name>
</gene>
<evidence type="ECO:0000256" key="7">
    <source>
        <dbReference type="ARBA" id="ARBA00023239"/>
    </source>
</evidence>
<evidence type="ECO:0000313" key="9">
    <source>
        <dbReference type="EMBL" id="RKN79021.1"/>
    </source>
</evidence>
<evidence type="ECO:0000256" key="2">
    <source>
        <dbReference type="ARBA" id="ARBA00022670"/>
    </source>
</evidence>
<dbReference type="EC" id="3.4.-.-" evidence="8"/>
<keyword evidence="2 8" id="KW-0645">Protease</keyword>
<dbReference type="GO" id="GO:0106300">
    <property type="term" value="P:protein-DNA covalent cross-linking repair"/>
    <property type="evidence" value="ECO:0007669"/>
    <property type="project" value="InterPro"/>
</dbReference>
<evidence type="ECO:0000256" key="8">
    <source>
        <dbReference type="RuleBase" id="RU364100"/>
    </source>
</evidence>
<comment type="similarity">
    <text evidence="1 8">Belongs to the SOS response-associated peptidase family.</text>
</comment>
<dbReference type="InterPro" id="IPR003738">
    <property type="entry name" value="SRAP"/>
</dbReference>
<protein>
    <recommendedName>
        <fullName evidence="8">Abasic site processing protein</fullName>
        <ecNumber evidence="8">3.4.-.-</ecNumber>
    </recommendedName>
</protein>
<dbReference type="Pfam" id="PF02586">
    <property type="entry name" value="SRAP"/>
    <property type="match status" value="1"/>
</dbReference>
<evidence type="ECO:0000313" key="10">
    <source>
        <dbReference type="Proteomes" id="UP000282311"/>
    </source>
</evidence>
<evidence type="ECO:0000256" key="1">
    <source>
        <dbReference type="ARBA" id="ARBA00008136"/>
    </source>
</evidence>
<dbReference type="GO" id="GO:0006508">
    <property type="term" value="P:proteolysis"/>
    <property type="evidence" value="ECO:0007669"/>
    <property type="project" value="UniProtKB-KW"/>
</dbReference>
<dbReference type="PANTHER" id="PTHR13604">
    <property type="entry name" value="DC12-RELATED"/>
    <property type="match status" value="1"/>
</dbReference>
<keyword evidence="3" id="KW-0227">DNA damage</keyword>
<evidence type="ECO:0000256" key="3">
    <source>
        <dbReference type="ARBA" id="ARBA00022763"/>
    </source>
</evidence>
<dbReference type="GO" id="GO:0008233">
    <property type="term" value="F:peptidase activity"/>
    <property type="evidence" value="ECO:0007669"/>
    <property type="project" value="UniProtKB-KW"/>
</dbReference>
<name>A0A3B0C2Z4_9BACL</name>
<dbReference type="Proteomes" id="UP000282311">
    <property type="component" value="Unassembled WGS sequence"/>
</dbReference>
<dbReference type="InterPro" id="IPR036590">
    <property type="entry name" value="SRAP-like"/>
</dbReference>
<keyword evidence="4 8" id="KW-0378">Hydrolase</keyword>
<dbReference type="GO" id="GO:0016829">
    <property type="term" value="F:lyase activity"/>
    <property type="evidence" value="ECO:0007669"/>
    <property type="project" value="UniProtKB-KW"/>
</dbReference>
<sequence length="243" mass="27148">MAYAAHSKGEHFYASSIMAPDRGESHAMSYRFTLQADASRICDHFGVTQLLAYVQSDRDYVPTGSVSAICLKGGQRVLDEFRWGLLPYWAKTAVQTDGRSLLNNKSFGYMLKRQRCVVPCSAYYKVVPAERRNRAPYAVMLHEGEQPLAMAGVYDVRISPQGEELRSCTILSVPSSAPGFEEDVPMLLGPKQMEAWLSPAFMDAEEVRDLVETIAERQPKPQLRALPQAAKDEGESIYPFPAY</sequence>
<dbReference type="PANTHER" id="PTHR13604:SF0">
    <property type="entry name" value="ABASIC SITE PROCESSING PROTEIN HMCES"/>
    <property type="match status" value="1"/>
</dbReference>
<dbReference type="SUPFAM" id="SSF143081">
    <property type="entry name" value="BB1717-like"/>
    <property type="match status" value="1"/>
</dbReference>